<dbReference type="Pfam" id="PF04296">
    <property type="entry name" value="YlxR"/>
    <property type="match status" value="1"/>
</dbReference>
<sequence>MKTRKIPLRKCVACQQMMPKKSLIRVVRSPEGEVSIDLTGKKSGRGAYLCGQVSCFKLAHKNRALDRALKAPVGQEVYEQLARDFLAVEEEFIAGRDQAGEDDDE</sequence>
<evidence type="ECO:0000313" key="2">
    <source>
        <dbReference type="EMBL" id="MEF2965170.1"/>
    </source>
</evidence>
<dbReference type="Proteomes" id="UP001306950">
    <property type="component" value="Unassembled WGS sequence"/>
</dbReference>
<dbReference type="CDD" id="cd00279">
    <property type="entry name" value="YlxR"/>
    <property type="match status" value="1"/>
</dbReference>
<organism evidence="2 3">
    <name type="scientific">Paenibacillus haidiansis</name>
    <dbReference type="NCBI Taxonomy" id="1574488"/>
    <lineage>
        <taxon>Bacteria</taxon>
        <taxon>Bacillati</taxon>
        <taxon>Bacillota</taxon>
        <taxon>Bacilli</taxon>
        <taxon>Bacillales</taxon>
        <taxon>Paenibacillaceae</taxon>
        <taxon>Paenibacillus</taxon>
    </lineage>
</organism>
<evidence type="ECO:0000313" key="3">
    <source>
        <dbReference type="Proteomes" id="UP001306950"/>
    </source>
</evidence>
<dbReference type="PANTHER" id="PTHR34215">
    <property type="entry name" value="BLL0784 PROTEIN"/>
    <property type="match status" value="1"/>
</dbReference>
<protein>
    <submittedName>
        <fullName evidence="2">YlxR family protein</fullName>
    </submittedName>
</protein>
<accession>A0ABU7VN29</accession>
<feature type="domain" description="YlxR" evidence="1">
    <location>
        <begin position="9"/>
        <end position="82"/>
    </location>
</feature>
<dbReference type="InterPro" id="IPR007393">
    <property type="entry name" value="YlxR_dom"/>
</dbReference>
<dbReference type="PANTHER" id="PTHR34215:SF1">
    <property type="entry name" value="YLXR DOMAIN-CONTAINING PROTEIN"/>
    <property type="match status" value="1"/>
</dbReference>
<dbReference type="Gene3D" id="3.30.1230.10">
    <property type="entry name" value="YlxR-like"/>
    <property type="match status" value="1"/>
</dbReference>
<gene>
    <name evidence="2" type="ORF">V3851_04935</name>
</gene>
<dbReference type="InterPro" id="IPR035931">
    <property type="entry name" value="YlxR-like_sf"/>
</dbReference>
<dbReference type="NCBIfam" id="NF047356">
    <property type="entry name" value="RNA_bind_RnpM"/>
    <property type="match status" value="1"/>
</dbReference>
<keyword evidence="3" id="KW-1185">Reference proteome</keyword>
<dbReference type="RefSeq" id="WP_331845410.1">
    <property type="nucleotide sequence ID" value="NZ_JAZHPZ010000002.1"/>
</dbReference>
<comment type="caution">
    <text evidence="2">The sequence shown here is derived from an EMBL/GenBank/DDBJ whole genome shotgun (WGS) entry which is preliminary data.</text>
</comment>
<dbReference type="InterPro" id="IPR037465">
    <property type="entry name" value="YlxR"/>
</dbReference>
<proteinExistence type="predicted"/>
<reference evidence="2 3" key="1">
    <citation type="submission" date="2024-02" db="EMBL/GenBank/DDBJ databases">
        <title>A nitrogen-fixing paenibacillus bacterium.</title>
        <authorList>
            <person name="Zhang W.L."/>
            <person name="Chen S.F."/>
        </authorList>
    </citation>
    <scope>NUCLEOTIDE SEQUENCE [LARGE SCALE GENOMIC DNA]</scope>
    <source>
        <strain evidence="2 3">M1</strain>
    </source>
</reference>
<dbReference type="EMBL" id="JAZHPZ010000002">
    <property type="protein sequence ID" value="MEF2965170.1"/>
    <property type="molecule type" value="Genomic_DNA"/>
</dbReference>
<name>A0ABU7VN29_9BACL</name>
<evidence type="ECO:0000259" key="1">
    <source>
        <dbReference type="Pfam" id="PF04296"/>
    </source>
</evidence>
<dbReference type="SUPFAM" id="SSF64376">
    <property type="entry name" value="YlxR-like"/>
    <property type="match status" value="1"/>
</dbReference>